<dbReference type="InterPro" id="IPR002241">
    <property type="entry name" value="Glyco_hydro_27"/>
</dbReference>
<organism evidence="6 7">
    <name type="scientific">Pedococcus bigeumensis</name>
    <dbReference type="NCBI Taxonomy" id="433644"/>
    <lineage>
        <taxon>Bacteria</taxon>
        <taxon>Bacillati</taxon>
        <taxon>Actinomycetota</taxon>
        <taxon>Actinomycetes</taxon>
        <taxon>Micrococcales</taxon>
        <taxon>Intrasporangiaceae</taxon>
        <taxon>Pedococcus</taxon>
    </lineage>
</organism>
<dbReference type="SUPFAM" id="SSF49785">
    <property type="entry name" value="Galactose-binding domain-like"/>
    <property type="match status" value="1"/>
</dbReference>
<dbReference type="PANTHER" id="PTHR11452">
    <property type="entry name" value="ALPHA-GALACTOSIDASE/ALPHA-N-ACETYLGALACTOSAMINIDASE"/>
    <property type="match status" value="1"/>
</dbReference>
<keyword evidence="3" id="KW-0378">Hydrolase</keyword>
<dbReference type="Gene3D" id="2.60.120.260">
    <property type="entry name" value="Galactose-binding domain-like"/>
    <property type="match status" value="1"/>
</dbReference>
<dbReference type="OrthoDB" id="9807519at2"/>
<evidence type="ECO:0000259" key="5">
    <source>
        <dbReference type="PROSITE" id="PS51175"/>
    </source>
</evidence>
<accession>A0A502CM58</accession>
<dbReference type="InterPro" id="IPR013780">
    <property type="entry name" value="Glyco_hydro_b"/>
</dbReference>
<keyword evidence="7" id="KW-1185">Reference proteome</keyword>
<dbReference type="EMBL" id="RCZM01000006">
    <property type="protein sequence ID" value="TPG13913.1"/>
    <property type="molecule type" value="Genomic_DNA"/>
</dbReference>
<dbReference type="Gene3D" id="2.60.40.1180">
    <property type="entry name" value="Golgi alpha-mannosidase II"/>
    <property type="match status" value="1"/>
</dbReference>
<evidence type="ECO:0000313" key="7">
    <source>
        <dbReference type="Proteomes" id="UP000317722"/>
    </source>
</evidence>
<feature type="domain" description="CBM6" evidence="5">
    <location>
        <begin position="515"/>
        <end position="650"/>
    </location>
</feature>
<sequence>MPHNTPGGTLDLSPEGARSMAITRRALLASSGLISLATALELADPAYAAAQSMTQGATPPSAAPLARVSRNSTWTRSGPGPLYWNIYGWSFPHNAPIPEDEWKANIDWLASDFAPSGYEMACTDGWIEGSSRTTEHGYITSYNDSWTHDWAYWAAYLAQRKMTLGVYYNPLWVHKAAVEDPTKTVVGRPDIKIADIVAEGDFFARDIGGNTLYWVDVTKPGAKEYVQGYVEYFKRLAVPFLRIDFLSWYEDGMDANIGRVNAAHGRENYVTALHWMNEAAGDAMEVSLVMPHLFDNAAAELANGDMVRINADADKGGWERLSGGRQNWQNAWPNWFNPFCGFTGWSHRNGRGQLILDGDFLRAHTFASDAERKTAVTLMTIAGSPIAIADLYSDIGPHGWVFTQPEVLDLHRKGLVGKPLYHNGTPYSVDPSSRDTERWAGQLPDGSWVVALFNRGDTATVDKSLSFARDLGIAGSAKVRDVWARRDFGLRTEAKASLAPHACALFHVVPQRQVTRFHAAWATWAGGANFNNNHPGYDGSGFVDKLEAGGEPGDALVTFAVQAPKAGTYAVRWRYANGLAASSTMTVSSERADGTVVDGPQRVTFPSTTSWDSWGNLNGSLRLQAGLNLVTIGRGASNVGAINLNWVELQLG</sequence>
<dbReference type="Proteomes" id="UP000317722">
    <property type="component" value="Unassembled WGS sequence"/>
</dbReference>
<dbReference type="Pfam" id="PF17801">
    <property type="entry name" value="Melibiase_C"/>
    <property type="match status" value="1"/>
</dbReference>
<dbReference type="PANTHER" id="PTHR11452:SF75">
    <property type="entry name" value="ALPHA-GALACTOSIDASE MEL1"/>
    <property type="match status" value="1"/>
</dbReference>
<reference evidence="6 7" key="1">
    <citation type="journal article" date="2019" name="Environ. Microbiol.">
        <title>Species interactions and distinct microbial communities in high Arctic permafrost affected cryosols are associated with the CH4 and CO2 gas fluxes.</title>
        <authorList>
            <person name="Altshuler I."/>
            <person name="Hamel J."/>
            <person name="Turney S."/>
            <person name="Magnuson E."/>
            <person name="Levesque R."/>
            <person name="Greer C."/>
            <person name="Whyte L.G."/>
        </authorList>
    </citation>
    <scope>NUCLEOTIDE SEQUENCE [LARGE SCALE GENOMIC DNA]</scope>
    <source>
        <strain evidence="6 7">S9.3A</strain>
    </source>
</reference>
<dbReference type="CDD" id="cd04083">
    <property type="entry name" value="CBM35_Lmo2446-like"/>
    <property type="match status" value="1"/>
</dbReference>
<proteinExistence type="inferred from homology"/>
<keyword evidence="2" id="KW-0732">Signal</keyword>
<dbReference type="AlphaFoldDB" id="A0A502CM58"/>
<evidence type="ECO:0000256" key="4">
    <source>
        <dbReference type="ARBA" id="ARBA00023295"/>
    </source>
</evidence>
<dbReference type="InterPro" id="IPR013785">
    <property type="entry name" value="Aldolase_TIM"/>
</dbReference>
<dbReference type="Gene3D" id="3.20.20.70">
    <property type="entry name" value="Aldolase class I"/>
    <property type="match status" value="1"/>
</dbReference>
<dbReference type="SUPFAM" id="SSF51011">
    <property type="entry name" value="Glycosyl hydrolase domain"/>
    <property type="match status" value="1"/>
</dbReference>
<comment type="similarity">
    <text evidence="1">Belongs to the glycosyl hydrolase 27 family.</text>
</comment>
<dbReference type="SUPFAM" id="SSF51445">
    <property type="entry name" value="(Trans)glycosidases"/>
    <property type="match status" value="1"/>
</dbReference>
<keyword evidence="4" id="KW-0326">Glycosidase</keyword>
<dbReference type="GO" id="GO:0004553">
    <property type="term" value="F:hydrolase activity, hydrolyzing O-glycosyl compounds"/>
    <property type="evidence" value="ECO:0007669"/>
    <property type="project" value="InterPro"/>
</dbReference>
<comment type="caution">
    <text evidence="6">The sequence shown here is derived from an EMBL/GenBank/DDBJ whole genome shotgun (WGS) entry which is preliminary data.</text>
</comment>
<evidence type="ECO:0000256" key="1">
    <source>
        <dbReference type="ARBA" id="ARBA00009743"/>
    </source>
</evidence>
<dbReference type="InterPro" id="IPR005084">
    <property type="entry name" value="CBM6"/>
</dbReference>
<evidence type="ECO:0000313" key="6">
    <source>
        <dbReference type="EMBL" id="TPG13913.1"/>
    </source>
</evidence>
<name>A0A502CM58_9MICO</name>
<dbReference type="GO" id="GO:0005975">
    <property type="term" value="P:carbohydrate metabolic process"/>
    <property type="evidence" value="ECO:0007669"/>
    <property type="project" value="InterPro"/>
</dbReference>
<dbReference type="InterPro" id="IPR017853">
    <property type="entry name" value="GH"/>
</dbReference>
<dbReference type="InterPro" id="IPR006311">
    <property type="entry name" value="TAT_signal"/>
</dbReference>
<dbReference type="GO" id="GO:0030246">
    <property type="term" value="F:carbohydrate binding"/>
    <property type="evidence" value="ECO:0007669"/>
    <property type="project" value="InterPro"/>
</dbReference>
<dbReference type="InterPro" id="IPR041233">
    <property type="entry name" value="Melibiase_C"/>
</dbReference>
<dbReference type="InterPro" id="IPR008979">
    <property type="entry name" value="Galactose-bd-like_sf"/>
</dbReference>
<evidence type="ECO:0000256" key="3">
    <source>
        <dbReference type="ARBA" id="ARBA00022801"/>
    </source>
</evidence>
<evidence type="ECO:0000256" key="2">
    <source>
        <dbReference type="ARBA" id="ARBA00022729"/>
    </source>
</evidence>
<protein>
    <submittedName>
        <fullName evidence="6">Carbohydrate-binding protein</fullName>
    </submittedName>
</protein>
<gene>
    <name evidence="6" type="ORF">EAH86_16930</name>
</gene>
<dbReference type="PROSITE" id="PS51175">
    <property type="entry name" value="CBM6"/>
    <property type="match status" value="1"/>
</dbReference>
<dbReference type="PROSITE" id="PS51318">
    <property type="entry name" value="TAT"/>
    <property type="match status" value="1"/>
</dbReference>